<dbReference type="RefSeq" id="XP_066657299.1">
    <property type="nucleotide sequence ID" value="XM_066795234.1"/>
</dbReference>
<dbReference type="GeneID" id="92028140"/>
<accession>A0ABR1LXW7</accession>
<proteinExistence type="predicted"/>
<dbReference type="Proteomes" id="UP001360953">
    <property type="component" value="Unassembled WGS sequence"/>
</dbReference>
<gene>
    <name evidence="1" type="ORF">J3D65DRAFT_306434</name>
</gene>
<name>A0ABR1LXW7_9PEZI</name>
<keyword evidence="2" id="KW-1185">Reference proteome</keyword>
<organism evidence="1 2">
    <name type="scientific">Phyllosticta citribraziliensis</name>
    <dbReference type="NCBI Taxonomy" id="989973"/>
    <lineage>
        <taxon>Eukaryota</taxon>
        <taxon>Fungi</taxon>
        <taxon>Dikarya</taxon>
        <taxon>Ascomycota</taxon>
        <taxon>Pezizomycotina</taxon>
        <taxon>Dothideomycetes</taxon>
        <taxon>Dothideomycetes incertae sedis</taxon>
        <taxon>Botryosphaeriales</taxon>
        <taxon>Phyllostictaceae</taxon>
        <taxon>Phyllosticta</taxon>
    </lineage>
</organism>
<evidence type="ECO:0000313" key="2">
    <source>
        <dbReference type="Proteomes" id="UP001360953"/>
    </source>
</evidence>
<sequence>MLLLGPPPLACSGSFRPSSFSNSSFVAQLLPFTQQMPGHRLYSTLHSTSLAFIPCADDSDVDPTVRARLHPGRSIWCSILGLVVADLCNICSRQPCLPGPVAIWLAPASSEPLSQSARMSLGATTARSVRTAAQRHWVRDSEKLDAVFKVRAAEGFSQNHPSTWPNTCSVHLTAAAYNTCLSQPTPCRVLTSPSLVCYTVGLNR</sequence>
<reference evidence="1 2" key="1">
    <citation type="submission" date="2024-04" db="EMBL/GenBank/DDBJ databases">
        <title>Phyllosticta paracitricarpa is synonymous to the EU quarantine fungus P. citricarpa based on phylogenomic analyses.</title>
        <authorList>
            <consortium name="Lawrence Berkeley National Laboratory"/>
            <person name="Van ingen-buijs V.A."/>
            <person name="Van westerhoven A.C."/>
            <person name="Haridas S."/>
            <person name="Skiadas P."/>
            <person name="Martin F."/>
            <person name="Groenewald J.Z."/>
            <person name="Crous P.W."/>
            <person name="Seidl M.F."/>
        </authorList>
    </citation>
    <scope>NUCLEOTIDE SEQUENCE [LARGE SCALE GENOMIC DNA]</scope>
    <source>
        <strain evidence="1 2">CPC 17464</strain>
    </source>
</reference>
<dbReference type="EMBL" id="JBBPEH010000004">
    <property type="protein sequence ID" value="KAK7540028.1"/>
    <property type="molecule type" value="Genomic_DNA"/>
</dbReference>
<protein>
    <submittedName>
        <fullName evidence="1">Uncharacterized protein</fullName>
    </submittedName>
</protein>
<comment type="caution">
    <text evidence="1">The sequence shown here is derived from an EMBL/GenBank/DDBJ whole genome shotgun (WGS) entry which is preliminary data.</text>
</comment>
<evidence type="ECO:0000313" key="1">
    <source>
        <dbReference type="EMBL" id="KAK7540028.1"/>
    </source>
</evidence>